<accession>A0A6N4SQA3</accession>
<name>A0A6N4SQA3_CYTH3</name>
<reference evidence="1 2" key="1">
    <citation type="journal article" date="2007" name="Appl. Environ. Microbiol.">
        <title>Genome sequence of the cellulolytic gliding bacterium Cytophaga hutchinsonii.</title>
        <authorList>
            <person name="Xie G."/>
            <person name="Bruce D.C."/>
            <person name="Challacombe J.F."/>
            <person name="Chertkov O."/>
            <person name="Detter J.C."/>
            <person name="Gilna P."/>
            <person name="Han C.S."/>
            <person name="Lucas S."/>
            <person name="Misra M."/>
            <person name="Myers G.L."/>
            <person name="Richardson P."/>
            <person name="Tapia R."/>
            <person name="Thayer N."/>
            <person name="Thompson L.S."/>
            <person name="Brettin T.S."/>
            <person name="Henrissat B."/>
            <person name="Wilson D.B."/>
            <person name="McBride M.J."/>
        </authorList>
    </citation>
    <scope>NUCLEOTIDE SEQUENCE [LARGE SCALE GENOMIC DNA]</scope>
    <source>
        <strain evidence="2">ATCC 33406 / DSM 1761 / CIP 103989 / NBRC 15051 / NCIMB 9469 / D465</strain>
    </source>
</reference>
<dbReference type="EMBL" id="CP000383">
    <property type="protein sequence ID" value="ABG58476.1"/>
    <property type="molecule type" value="Genomic_DNA"/>
</dbReference>
<dbReference type="PROSITE" id="PS51257">
    <property type="entry name" value="PROKAR_LIPOPROTEIN"/>
    <property type="match status" value="1"/>
</dbReference>
<keyword evidence="2" id="KW-1185">Reference proteome</keyword>
<organism evidence="1 2">
    <name type="scientific">Cytophaga hutchinsonii (strain ATCC 33406 / DSM 1761 / CIP 103989 / NBRC 15051 / NCIMB 9469 / D465)</name>
    <dbReference type="NCBI Taxonomy" id="269798"/>
    <lineage>
        <taxon>Bacteria</taxon>
        <taxon>Pseudomonadati</taxon>
        <taxon>Bacteroidota</taxon>
        <taxon>Cytophagia</taxon>
        <taxon>Cytophagales</taxon>
        <taxon>Cytophagaceae</taxon>
        <taxon>Cytophaga</taxon>
    </lineage>
</organism>
<protein>
    <recommendedName>
        <fullName evidence="3">Lipoprotein</fullName>
    </recommendedName>
</protein>
<proteinExistence type="predicted"/>
<evidence type="ECO:0000313" key="1">
    <source>
        <dbReference type="EMBL" id="ABG58476.1"/>
    </source>
</evidence>
<sequence>MKQICYGCFLIVCILLSCKPRDDAESFYNIKTVIPFSHSFYTDVPQVKDADGNMYPFTKIEYDTIDKNTCFSYDSIPGKAVTLTFFSLLTNDQVNAIKPKQDTCILFDTTAYSPLIKGDANDVLSMQTDELDTLFIGCYSSGCGSPFMTKMKIFRVDTTYTVICSDLNVIKETSYTVPQSLFKEAFAAYRKDCRKLFPETAANGSRIICISTVMTRMYVRNGNTLYEFPRFSQWGGYETFFNTISRKVDIPVTEQEPEDHTWDTILVKQKNK</sequence>
<dbReference type="Proteomes" id="UP000001822">
    <property type="component" value="Chromosome"/>
</dbReference>
<evidence type="ECO:0008006" key="3">
    <source>
        <dbReference type="Google" id="ProtNLM"/>
    </source>
</evidence>
<dbReference type="RefSeq" id="WP_011584591.1">
    <property type="nucleotide sequence ID" value="NC_008255.1"/>
</dbReference>
<dbReference type="KEGG" id="chu:CHU_1201"/>
<dbReference type="AlphaFoldDB" id="A0A6N4SQA3"/>
<evidence type="ECO:0000313" key="2">
    <source>
        <dbReference type="Proteomes" id="UP000001822"/>
    </source>
</evidence>
<gene>
    <name evidence="1" type="ordered locus">CHU_1201</name>
</gene>